<dbReference type="AlphaFoldDB" id="A0A5J9U2U9"/>
<dbReference type="PANTHER" id="PTHR11986:SF79">
    <property type="entry name" value="ACETYLORNITHINE AMINOTRANSFERASE, MITOCHONDRIAL"/>
    <property type="match status" value="1"/>
</dbReference>
<evidence type="ECO:0000256" key="11">
    <source>
        <dbReference type="ARBA" id="ARBA00022946"/>
    </source>
</evidence>
<dbReference type="InterPro" id="IPR049704">
    <property type="entry name" value="Aminotrans_3_PPA_site"/>
</dbReference>
<protein>
    <recommendedName>
        <fullName evidence="5">acetylornithine transaminase</fullName>
        <ecNumber evidence="5">2.6.1.11</ecNumber>
    </recommendedName>
    <alternativeName>
        <fullName evidence="14">Acetylornithine transaminase</fullName>
    </alternativeName>
</protein>
<dbReference type="InterPro" id="IPR050103">
    <property type="entry name" value="Class-III_PLP-dep_AT"/>
</dbReference>
<dbReference type="CDD" id="cd00610">
    <property type="entry name" value="OAT_like"/>
    <property type="match status" value="1"/>
</dbReference>
<evidence type="ECO:0000256" key="9">
    <source>
        <dbReference type="ARBA" id="ARBA00022679"/>
    </source>
</evidence>
<dbReference type="NCBIfam" id="TIGR00707">
    <property type="entry name" value="argD"/>
    <property type="match status" value="1"/>
</dbReference>
<comment type="catalytic activity">
    <reaction evidence="13">
        <text>N(2)-acetyl-L-ornithine + 2-oxoglutarate = N-acetyl-L-glutamate 5-semialdehyde + L-glutamate</text>
        <dbReference type="Rhea" id="RHEA:18049"/>
        <dbReference type="ChEBI" id="CHEBI:16810"/>
        <dbReference type="ChEBI" id="CHEBI:29123"/>
        <dbReference type="ChEBI" id="CHEBI:29985"/>
        <dbReference type="ChEBI" id="CHEBI:57805"/>
        <dbReference type="EC" id="2.6.1.11"/>
    </reaction>
</comment>
<gene>
    <name evidence="16" type="ORF">EJB05_34127</name>
</gene>
<keyword evidence="6" id="KW-0055">Arginine biosynthesis</keyword>
<keyword evidence="11" id="KW-0809">Transit peptide</keyword>
<comment type="similarity">
    <text evidence="4 15">Belongs to the class-III pyridoxal-phosphate-dependent aminotransferase family.</text>
</comment>
<keyword evidence="7" id="KW-0032">Aminotransferase</keyword>
<proteinExistence type="inferred from homology"/>
<dbReference type="InterPro" id="IPR015421">
    <property type="entry name" value="PyrdxlP-dep_Trfase_major"/>
</dbReference>
<comment type="caution">
    <text evidence="16">The sequence shown here is derived from an EMBL/GenBank/DDBJ whole genome shotgun (WGS) entry which is preliminary data.</text>
</comment>
<evidence type="ECO:0000313" key="16">
    <source>
        <dbReference type="EMBL" id="TVU18059.1"/>
    </source>
</evidence>
<dbReference type="GO" id="GO:0005739">
    <property type="term" value="C:mitochondrion"/>
    <property type="evidence" value="ECO:0007669"/>
    <property type="project" value="UniProtKB-SubCell"/>
</dbReference>
<dbReference type="OrthoDB" id="5419315at2759"/>
<dbReference type="InterPro" id="IPR004636">
    <property type="entry name" value="AcOrn/SuccOrn_fam"/>
</dbReference>
<evidence type="ECO:0000256" key="1">
    <source>
        <dbReference type="ARBA" id="ARBA00001933"/>
    </source>
</evidence>
<dbReference type="Gene3D" id="3.40.640.10">
    <property type="entry name" value="Type I PLP-dependent aspartate aminotransferase-like (Major domain)"/>
    <property type="match status" value="1"/>
</dbReference>
<dbReference type="Proteomes" id="UP000324897">
    <property type="component" value="Chromosome 7"/>
</dbReference>
<dbReference type="InterPro" id="IPR005814">
    <property type="entry name" value="Aminotrans_3"/>
</dbReference>
<sequence length="461" mass="48730">MNSLQSSFLAVAPVAKPGAGVGAGSRVALPSRRGARVISACLAVPPPTTGAASAAPRELSAASRAVVEDEARYLVGTYKRSEVVVVAGRGCKVYDADGREYLDMAAGIAVSALGHAHPDLVAVAAEQAATLVHSSNVVYTKEQVELAKRLVETSFADRVFFCNTGTEANEAAIKFSRKFQRVAHPNGDAPVEFLAFSNCFHGRTMGALALTSKSQYREPFEPVMPGVTFSEYGNVEEAKKIIKSGRIAAVFVEPVQGEGGIHSATKEFLQGLREACDEAGALLVFDEVQCGLGRTGYLWAHDAYGVEPDMMTLAKPLANGYPIGAVLLKEKVAATIGYGDHGTTYGGNPFVCKVALTVFDKIQKPGFLAEVSQKGENFKQLLRTKLSGNPHVKEVRGVGLIVGIELDVPATPLVNACLNAGVMVLTAGKGNVVRLVPPLIISEKELEHAADVIRDCLPALD</sequence>
<dbReference type="SUPFAM" id="SSF53383">
    <property type="entry name" value="PLP-dependent transferases"/>
    <property type="match status" value="1"/>
</dbReference>
<comment type="cofactor">
    <cofactor evidence="1">
        <name>pyridoxal 5'-phosphate</name>
        <dbReference type="ChEBI" id="CHEBI:597326"/>
    </cofactor>
</comment>
<keyword evidence="8" id="KW-0028">Amino-acid biosynthesis</keyword>
<name>A0A5J9U2U9_9POAL</name>
<dbReference type="GO" id="GO:0009570">
    <property type="term" value="C:chloroplast stroma"/>
    <property type="evidence" value="ECO:0007669"/>
    <property type="project" value="TreeGrafter"/>
</dbReference>
<keyword evidence="9" id="KW-0808">Transferase</keyword>
<evidence type="ECO:0000256" key="12">
    <source>
        <dbReference type="ARBA" id="ARBA00023128"/>
    </source>
</evidence>
<evidence type="ECO:0000256" key="4">
    <source>
        <dbReference type="ARBA" id="ARBA00008954"/>
    </source>
</evidence>
<evidence type="ECO:0000313" key="17">
    <source>
        <dbReference type="Proteomes" id="UP000324897"/>
    </source>
</evidence>
<evidence type="ECO:0000256" key="13">
    <source>
        <dbReference type="ARBA" id="ARBA00050813"/>
    </source>
</evidence>
<dbReference type="Gene3D" id="3.90.1150.10">
    <property type="entry name" value="Aspartate Aminotransferase, domain 1"/>
    <property type="match status" value="1"/>
</dbReference>
<feature type="non-terminal residue" evidence="16">
    <location>
        <position position="1"/>
    </location>
</feature>
<comment type="pathway">
    <text evidence="3">Amino-acid biosynthesis; L-arginine biosynthesis; N(2)-acetyl-L-ornithine from L-glutamate: step 4/4.</text>
</comment>
<keyword evidence="17" id="KW-1185">Reference proteome</keyword>
<organism evidence="16 17">
    <name type="scientific">Eragrostis curvula</name>
    <name type="common">weeping love grass</name>
    <dbReference type="NCBI Taxonomy" id="38414"/>
    <lineage>
        <taxon>Eukaryota</taxon>
        <taxon>Viridiplantae</taxon>
        <taxon>Streptophyta</taxon>
        <taxon>Embryophyta</taxon>
        <taxon>Tracheophyta</taxon>
        <taxon>Spermatophyta</taxon>
        <taxon>Magnoliopsida</taxon>
        <taxon>Liliopsida</taxon>
        <taxon>Poales</taxon>
        <taxon>Poaceae</taxon>
        <taxon>PACMAD clade</taxon>
        <taxon>Chloridoideae</taxon>
        <taxon>Eragrostideae</taxon>
        <taxon>Eragrostidinae</taxon>
        <taxon>Eragrostis</taxon>
    </lineage>
</organism>
<dbReference type="PROSITE" id="PS00600">
    <property type="entry name" value="AA_TRANSFER_CLASS_3"/>
    <property type="match status" value="1"/>
</dbReference>
<evidence type="ECO:0000256" key="7">
    <source>
        <dbReference type="ARBA" id="ARBA00022576"/>
    </source>
</evidence>
<dbReference type="Gramene" id="TVU18059">
    <property type="protein sequence ID" value="TVU18059"/>
    <property type="gene ID" value="EJB05_34127"/>
</dbReference>
<evidence type="ECO:0000256" key="8">
    <source>
        <dbReference type="ARBA" id="ARBA00022605"/>
    </source>
</evidence>
<keyword evidence="10 15" id="KW-0663">Pyridoxal phosphate</keyword>
<dbReference type="HAMAP" id="MF_01107">
    <property type="entry name" value="ArgD_aminotrans_3"/>
    <property type="match status" value="1"/>
</dbReference>
<comment type="subcellular location">
    <subcellularLocation>
        <location evidence="2">Mitochondrion</location>
    </subcellularLocation>
</comment>
<dbReference type="PANTHER" id="PTHR11986">
    <property type="entry name" value="AMINOTRANSFERASE CLASS III"/>
    <property type="match status" value="1"/>
</dbReference>
<keyword evidence="12" id="KW-0496">Mitochondrion</keyword>
<evidence type="ECO:0000256" key="6">
    <source>
        <dbReference type="ARBA" id="ARBA00022571"/>
    </source>
</evidence>
<dbReference type="Pfam" id="PF00202">
    <property type="entry name" value="Aminotran_3"/>
    <property type="match status" value="1"/>
</dbReference>
<reference evidence="16 17" key="1">
    <citation type="journal article" date="2019" name="Sci. Rep.">
        <title>A high-quality genome of Eragrostis curvula grass provides insights into Poaceae evolution and supports new strategies to enhance forage quality.</title>
        <authorList>
            <person name="Carballo J."/>
            <person name="Santos B.A.C.M."/>
            <person name="Zappacosta D."/>
            <person name="Garbus I."/>
            <person name="Selva J.P."/>
            <person name="Gallo C.A."/>
            <person name="Diaz A."/>
            <person name="Albertini E."/>
            <person name="Caccamo M."/>
            <person name="Echenique V."/>
        </authorList>
    </citation>
    <scope>NUCLEOTIDE SEQUENCE [LARGE SCALE GENOMIC DNA]</scope>
    <source>
        <strain evidence="17">cv. Victoria</strain>
        <tissue evidence="16">Leaf</tissue>
    </source>
</reference>
<evidence type="ECO:0000256" key="15">
    <source>
        <dbReference type="RuleBase" id="RU003560"/>
    </source>
</evidence>
<accession>A0A5J9U2U9</accession>
<dbReference type="FunFam" id="3.40.640.10:FF:000280">
    <property type="entry name" value="Acetylornithine aminotransferase, mitochondrial"/>
    <property type="match status" value="1"/>
</dbReference>
<dbReference type="InterPro" id="IPR015422">
    <property type="entry name" value="PyrdxlP-dep_Trfase_small"/>
</dbReference>
<dbReference type="GO" id="GO:0006526">
    <property type="term" value="P:L-arginine biosynthetic process"/>
    <property type="evidence" value="ECO:0007669"/>
    <property type="project" value="UniProtKB-UniPathway"/>
</dbReference>
<dbReference type="GO" id="GO:0030170">
    <property type="term" value="F:pyridoxal phosphate binding"/>
    <property type="evidence" value="ECO:0007669"/>
    <property type="project" value="InterPro"/>
</dbReference>
<evidence type="ECO:0000256" key="3">
    <source>
        <dbReference type="ARBA" id="ARBA00005024"/>
    </source>
</evidence>
<dbReference type="GO" id="GO:0042802">
    <property type="term" value="F:identical protein binding"/>
    <property type="evidence" value="ECO:0007669"/>
    <property type="project" value="TreeGrafter"/>
</dbReference>
<evidence type="ECO:0000256" key="5">
    <source>
        <dbReference type="ARBA" id="ARBA00012919"/>
    </source>
</evidence>
<dbReference type="UniPathway" id="UPA00068">
    <property type="reaction ID" value="UER00109"/>
</dbReference>
<dbReference type="PIRSF" id="PIRSF000521">
    <property type="entry name" value="Transaminase_4ab_Lys_Orn"/>
    <property type="match status" value="1"/>
</dbReference>
<dbReference type="EC" id="2.6.1.11" evidence="5"/>
<dbReference type="EMBL" id="RWGY01000029">
    <property type="protein sequence ID" value="TVU18059.1"/>
    <property type="molecule type" value="Genomic_DNA"/>
</dbReference>
<evidence type="ECO:0000256" key="2">
    <source>
        <dbReference type="ARBA" id="ARBA00004173"/>
    </source>
</evidence>
<dbReference type="GO" id="GO:0003992">
    <property type="term" value="F:N2-acetyl-L-ornithine:2-oxoglutarate 5-aminotransferase activity"/>
    <property type="evidence" value="ECO:0007669"/>
    <property type="project" value="UniProtKB-EC"/>
</dbReference>
<dbReference type="NCBIfam" id="NF002325">
    <property type="entry name" value="PRK01278.1"/>
    <property type="match status" value="1"/>
</dbReference>
<evidence type="ECO:0000256" key="10">
    <source>
        <dbReference type="ARBA" id="ARBA00022898"/>
    </source>
</evidence>
<dbReference type="InterPro" id="IPR015424">
    <property type="entry name" value="PyrdxlP-dep_Trfase"/>
</dbReference>
<evidence type="ECO:0000256" key="14">
    <source>
        <dbReference type="ARBA" id="ARBA00078458"/>
    </source>
</evidence>